<gene>
    <name evidence="2" type="ORF">CANTADRAFT_42707</name>
</gene>
<organism evidence="2 3">
    <name type="scientific">Suhomyces tanzawaensis NRRL Y-17324</name>
    <dbReference type="NCBI Taxonomy" id="984487"/>
    <lineage>
        <taxon>Eukaryota</taxon>
        <taxon>Fungi</taxon>
        <taxon>Dikarya</taxon>
        <taxon>Ascomycota</taxon>
        <taxon>Saccharomycotina</taxon>
        <taxon>Pichiomycetes</taxon>
        <taxon>Debaryomycetaceae</taxon>
        <taxon>Suhomyces</taxon>
    </lineage>
</organism>
<dbReference type="GeneID" id="30983056"/>
<feature type="non-terminal residue" evidence="2">
    <location>
        <position position="174"/>
    </location>
</feature>
<dbReference type="AlphaFoldDB" id="A0A1E4SD35"/>
<evidence type="ECO:0000313" key="3">
    <source>
        <dbReference type="Proteomes" id="UP000094285"/>
    </source>
</evidence>
<evidence type="ECO:0000313" key="2">
    <source>
        <dbReference type="EMBL" id="ODV77378.1"/>
    </source>
</evidence>
<feature type="non-terminal residue" evidence="2">
    <location>
        <position position="1"/>
    </location>
</feature>
<dbReference type="Proteomes" id="UP000094285">
    <property type="component" value="Unassembled WGS sequence"/>
</dbReference>
<accession>A0A1E4SD35</accession>
<proteinExistence type="predicted"/>
<dbReference type="OrthoDB" id="4095746at2759"/>
<dbReference type="EMBL" id="KV453915">
    <property type="protein sequence ID" value="ODV77378.1"/>
    <property type="molecule type" value="Genomic_DNA"/>
</dbReference>
<protein>
    <submittedName>
        <fullName evidence="2">Uncharacterized protein</fullName>
    </submittedName>
</protein>
<evidence type="ECO:0000256" key="1">
    <source>
        <dbReference type="SAM" id="Coils"/>
    </source>
</evidence>
<dbReference type="RefSeq" id="XP_020062500.1">
    <property type="nucleotide sequence ID" value="XM_020208920.1"/>
</dbReference>
<reference evidence="3" key="1">
    <citation type="submission" date="2016-05" db="EMBL/GenBank/DDBJ databases">
        <title>Comparative genomics of biotechnologically important yeasts.</title>
        <authorList>
            <consortium name="DOE Joint Genome Institute"/>
            <person name="Riley R."/>
            <person name="Haridas S."/>
            <person name="Wolfe K.H."/>
            <person name="Lopes M.R."/>
            <person name="Hittinger C.T."/>
            <person name="Goker M."/>
            <person name="Salamov A."/>
            <person name="Wisecaver J."/>
            <person name="Long T.M."/>
            <person name="Aerts A.L."/>
            <person name="Barry K."/>
            <person name="Choi C."/>
            <person name="Clum A."/>
            <person name="Coughlan A.Y."/>
            <person name="Deshpande S."/>
            <person name="Douglass A.P."/>
            <person name="Hanson S.J."/>
            <person name="Klenk H.-P."/>
            <person name="Labutti K."/>
            <person name="Lapidus A."/>
            <person name="Lindquist E."/>
            <person name="Lipzen A."/>
            <person name="Meier-Kolthoff J.P."/>
            <person name="Ohm R.A."/>
            <person name="Otillar R.P."/>
            <person name="Pangilinan J."/>
            <person name="Peng Y."/>
            <person name="Rokas A."/>
            <person name="Rosa C.A."/>
            <person name="Scheuner C."/>
            <person name="Sibirny A.A."/>
            <person name="Slot J.C."/>
            <person name="Stielow J.B."/>
            <person name="Sun H."/>
            <person name="Kurtzman C.P."/>
            <person name="Blackwell M."/>
            <person name="Grigoriev I.V."/>
            <person name="Jeffries T.W."/>
        </authorList>
    </citation>
    <scope>NUCLEOTIDE SEQUENCE [LARGE SCALE GENOMIC DNA]</scope>
    <source>
        <strain evidence="3">NRRL Y-17324</strain>
    </source>
</reference>
<keyword evidence="3" id="KW-1185">Reference proteome</keyword>
<sequence>PPTKYEPAPASLKNFPSSIVNGVTAEGGLLSLTFKSTNSAEYVEKSDLIRRALIRKNDDLELSRINDNKFDAAKVLNDLQREVTELKNAHAQGIDEGNDVDELQFKLQQILESKGSIKEIGEELQKNYAETNPSKLITFSNEEYSIPDIADRPQVKPEVFEDVQNPDYTPYEKI</sequence>
<keyword evidence="1" id="KW-0175">Coiled coil</keyword>
<name>A0A1E4SD35_9ASCO</name>
<feature type="coiled-coil region" evidence="1">
    <location>
        <begin position="69"/>
        <end position="96"/>
    </location>
</feature>